<proteinExistence type="predicted"/>
<sequence>MNESGSDAGDVTLAVTDWIDATFECDVAGGLAAFNREQLGPSQQRDLAVSVYRGDDFVGGLAGYTAWDWLFVKWLWIREDARGLGFGARALAAAENEAKKRGCRAAWLDTVNPAARALYARCGYEPFGEIADFHAGRSRYFMQKRF</sequence>
<dbReference type="GO" id="GO:0016747">
    <property type="term" value="F:acyltransferase activity, transferring groups other than amino-acyl groups"/>
    <property type="evidence" value="ECO:0007669"/>
    <property type="project" value="InterPro"/>
</dbReference>
<dbReference type="AlphaFoldDB" id="A0A157ZPW2"/>
<dbReference type="Proteomes" id="UP000054978">
    <property type="component" value="Unassembled WGS sequence"/>
</dbReference>
<dbReference type="PANTHER" id="PTHR43877:SF2">
    <property type="entry name" value="AMINOALKYLPHOSPHONATE N-ACETYLTRANSFERASE-RELATED"/>
    <property type="match status" value="1"/>
</dbReference>
<evidence type="ECO:0000313" key="4">
    <source>
        <dbReference type="EMBL" id="SAK47560.1"/>
    </source>
</evidence>
<dbReference type="EMBL" id="FCOB02000003">
    <property type="protein sequence ID" value="SAK47560.1"/>
    <property type="molecule type" value="Genomic_DNA"/>
</dbReference>
<name>A0A157ZPW2_9BURK</name>
<evidence type="ECO:0000256" key="1">
    <source>
        <dbReference type="ARBA" id="ARBA00022679"/>
    </source>
</evidence>
<keyword evidence="5" id="KW-1185">Reference proteome</keyword>
<feature type="domain" description="N-acetyltransferase" evidence="3">
    <location>
        <begin position="1"/>
        <end position="146"/>
    </location>
</feature>
<dbReference type="RefSeq" id="WP_087043024.1">
    <property type="nucleotide sequence ID" value="NZ_FCOB02000003.1"/>
</dbReference>
<keyword evidence="2" id="KW-0012">Acyltransferase</keyword>
<protein>
    <submittedName>
        <fullName evidence="4">Acetyltransferase</fullName>
    </submittedName>
</protein>
<dbReference type="STRING" id="1777144.AWB83_00877"/>
<organism evidence="4 5">
    <name type="scientific">Caballeronia ptereochthonis</name>
    <dbReference type="NCBI Taxonomy" id="1777144"/>
    <lineage>
        <taxon>Bacteria</taxon>
        <taxon>Pseudomonadati</taxon>
        <taxon>Pseudomonadota</taxon>
        <taxon>Betaproteobacteria</taxon>
        <taxon>Burkholderiales</taxon>
        <taxon>Burkholderiaceae</taxon>
        <taxon>Caballeronia</taxon>
    </lineage>
</organism>
<dbReference type="Pfam" id="PF00583">
    <property type="entry name" value="Acetyltransf_1"/>
    <property type="match status" value="1"/>
</dbReference>
<comment type="caution">
    <text evidence="4">The sequence shown here is derived from an EMBL/GenBank/DDBJ whole genome shotgun (WGS) entry which is preliminary data.</text>
</comment>
<accession>A0A157ZPW2</accession>
<dbReference type="PROSITE" id="PS51186">
    <property type="entry name" value="GNAT"/>
    <property type="match status" value="1"/>
</dbReference>
<evidence type="ECO:0000256" key="2">
    <source>
        <dbReference type="ARBA" id="ARBA00023315"/>
    </source>
</evidence>
<dbReference type="InterPro" id="IPR050832">
    <property type="entry name" value="Bact_Acetyltransf"/>
</dbReference>
<dbReference type="PANTHER" id="PTHR43877">
    <property type="entry name" value="AMINOALKYLPHOSPHONATE N-ACETYLTRANSFERASE-RELATED-RELATED"/>
    <property type="match status" value="1"/>
</dbReference>
<dbReference type="CDD" id="cd04301">
    <property type="entry name" value="NAT_SF"/>
    <property type="match status" value="1"/>
</dbReference>
<dbReference type="SUPFAM" id="SSF55729">
    <property type="entry name" value="Acyl-CoA N-acyltransferases (Nat)"/>
    <property type="match status" value="1"/>
</dbReference>
<keyword evidence="1" id="KW-0808">Transferase</keyword>
<gene>
    <name evidence="4" type="ORF">AWB83_00877</name>
</gene>
<evidence type="ECO:0000259" key="3">
    <source>
        <dbReference type="PROSITE" id="PS51186"/>
    </source>
</evidence>
<dbReference type="InterPro" id="IPR016181">
    <property type="entry name" value="Acyl_CoA_acyltransferase"/>
</dbReference>
<dbReference type="InterPro" id="IPR000182">
    <property type="entry name" value="GNAT_dom"/>
</dbReference>
<dbReference type="Gene3D" id="3.40.630.30">
    <property type="match status" value="1"/>
</dbReference>
<dbReference type="OrthoDB" id="9787920at2"/>
<evidence type="ECO:0000313" key="5">
    <source>
        <dbReference type="Proteomes" id="UP000054978"/>
    </source>
</evidence>
<reference evidence="4" key="1">
    <citation type="submission" date="2016-01" db="EMBL/GenBank/DDBJ databases">
        <authorList>
            <person name="Peeters C."/>
        </authorList>
    </citation>
    <scope>NUCLEOTIDE SEQUENCE [LARGE SCALE GENOMIC DNA]</scope>
    <source>
        <strain evidence="4">LMG 29326</strain>
    </source>
</reference>